<protein>
    <recommendedName>
        <fullName evidence="8 9">Dephospho-CoA kinase</fullName>
        <ecNumber evidence="8 9">2.7.1.24</ecNumber>
    </recommendedName>
    <alternativeName>
        <fullName evidence="8">Dephosphocoenzyme A kinase</fullName>
    </alternativeName>
</protein>
<dbReference type="EC" id="2.7.1.24" evidence="8 9"/>
<comment type="function">
    <text evidence="8">Catalyzes the phosphorylation of the 3'-hydroxyl group of dephosphocoenzyme A to form coenzyme A.</text>
</comment>
<evidence type="ECO:0000313" key="11">
    <source>
        <dbReference type="Proteomes" id="UP001238450"/>
    </source>
</evidence>
<comment type="catalytic activity">
    <reaction evidence="8">
        <text>3'-dephospho-CoA + ATP = ADP + CoA + H(+)</text>
        <dbReference type="Rhea" id="RHEA:18245"/>
        <dbReference type="ChEBI" id="CHEBI:15378"/>
        <dbReference type="ChEBI" id="CHEBI:30616"/>
        <dbReference type="ChEBI" id="CHEBI:57287"/>
        <dbReference type="ChEBI" id="CHEBI:57328"/>
        <dbReference type="ChEBI" id="CHEBI:456216"/>
        <dbReference type="EC" id="2.7.1.24"/>
    </reaction>
</comment>
<sequence length="200" mass="22542">MVIGLTGGIATGKSTVSKMFQKHGAKIIDADQIARLVVEPETEGLQQVIAAFGVEVIDSQGQLNRKALGDIIFHDPNARQQLNAILHPLIRAEMKRQTAEFQKEDPEAVIIWDVPLLFESGLTQLVEKVIVVYIPEALQTVRLMERDQLTELEAKARLHVQLSIEEKKKMADFVIDNSHLVFHTERQVDQLWNYLALKNG</sequence>
<proteinExistence type="inferred from homology"/>
<keyword evidence="2 8" id="KW-0963">Cytoplasm</keyword>
<evidence type="ECO:0000256" key="4">
    <source>
        <dbReference type="ARBA" id="ARBA00022741"/>
    </source>
</evidence>
<dbReference type="FunFam" id="3.40.50.300:FF:000991">
    <property type="entry name" value="Dephospho-CoA kinase"/>
    <property type="match status" value="1"/>
</dbReference>
<dbReference type="Pfam" id="PF01121">
    <property type="entry name" value="CoaE"/>
    <property type="match status" value="1"/>
</dbReference>
<dbReference type="HAMAP" id="MF_00376">
    <property type="entry name" value="Dephospho_CoA_kinase"/>
    <property type="match status" value="1"/>
</dbReference>
<evidence type="ECO:0000256" key="2">
    <source>
        <dbReference type="ARBA" id="ARBA00022490"/>
    </source>
</evidence>
<dbReference type="InterPro" id="IPR027417">
    <property type="entry name" value="P-loop_NTPase"/>
</dbReference>
<dbReference type="InterPro" id="IPR001977">
    <property type="entry name" value="Depp_CoAkinase"/>
</dbReference>
<dbReference type="AlphaFoldDB" id="A0AAJ1TIJ0"/>
<evidence type="ECO:0000256" key="9">
    <source>
        <dbReference type="NCBIfam" id="TIGR00152"/>
    </source>
</evidence>
<dbReference type="PANTHER" id="PTHR10695:SF46">
    <property type="entry name" value="BIFUNCTIONAL COENZYME A SYNTHASE-RELATED"/>
    <property type="match status" value="1"/>
</dbReference>
<dbReference type="GO" id="GO:0005524">
    <property type="term" value="F:ATP binding"/>
    <property type="evidence" value="ECO:0007669"/>
    <property type="project" value="UniProtKB-UniRule"/>
</dbReference>
<evidence type="ECO:0000256" key="3">
    <source>
        <dbReference type="ARBA" id="ARBA00022679"/>
    </source>
</evidence>
<keyword evidence="7 8" id="KW-0173">Coenzyme A biosynthesis</keyword>
<organism evidence="10 11">
    <name type="scientific">Croceifilum oryzae</name>
    <dbReference type="NCBI Taxonomy" id="1553429"/>
    <lineage>
        <taxon>Bacteria</taxon>
        <taxon>Bacillati</taxon>
        <taxon>Bacillota</taxon>
        <taxon>Bacilli</taxon>
        <taxon>Bacillales</taxon>
        <taxon>Thermoactinomycetaceae</taxon>
        <taxon>Croceifilum</taxon>
    </lineage>
</organism>
<dbReference type="GO" id="GO:0005737">
    <property type="term" value="C:cytoplasm"/>
    <property type="evidence" value="ECO:0007669"/>
    <property type="project" value="UniProtKB-SubCell"/>
</dbReference>
<comment type="caution">
    <text evidence="10">The sequence shown here is derived from an EMBL/GenBank/DDBJ whole genome shotgun (WGS) entry which is preliminary data.</text>
</comment>
<evidence type="ECO:0000256" key="5">
    <source>
        <dbReference type="ARBA" id="ARBA00022777"/>
    </source>
</evidence>
<evidence type="ECO:0000256" key="1">
    <source>
        <dbReference type="ARBA" id="ARBA00009018"/>
    </source>
</evidence>
<keyword evidence="5 8" id="KW-0418">Kinase</keyword>
<comment type="similarity">
    <text evidence="1 8">Belongs to the CoaE family.</text>
</comment>
<evidence type="ECO:0000256" key="8">
    <source>
        <dbReference type="HAMAP-Rule" id="MF_00376"/>
    </source>
</evidence>
<evidence type="ECO:0000256" key="6">
    <source>
        <dbReference type="ARBA" id="ARBA00022840"/>
    </source>
</evidence>
<gene>
    <name evidence="8" type="primary">coaE</name>
    <name evidence="10" type="ORF">J2Z48_000933</name>
</gene>
<dbReference type="SUPFAM" id="SSF52540">
    <property type="entry name" value="P-loop containing nucleoside triphosphate hydrolases"/>
    <property type="match status" value="1"/>
</dbReference>
<dbReference type="GO" id="GO:0015937">
    <property type="term" value="P:coenzyme A biosynthetic process"/>
    <property type="evidence" value="ECO:0007669"/>
    <property type="project" value="UniProtKB-UniRule"/>
</dbReference>
<keyword evidence="6 8" id="KW-0067">ATP-binding</keyword>
<comment type="subcellular location">
    <subcellularLocation>
        <location evidence="8">Cytoplasm</location>
    </subcellularLocation>
</comment>
<dbReference type="Gene3D" id="3.40.50.300">
    <property type="entry name" value="P-loop containing nucleotide triphosphate hydrolases"/>
    <property type="match status" value="1"/>
</dbReference>
<dbReference type="PANTHER" id="PTHR10695">
    <property type="entry name" value="DEPHOSPHO-COA KINASE-RELATED"/>
    <property type="match status" value="1"/>
</dbReference>
<keyword evidence="11" id="KW-1185">Reference proteome</keyword>
<keyword evidence="4 8" id="KW-0547">Nucleotide-binding</keyword>
<accession>A0AAJ1TIJ0</accession>
<dbReference type="NCBIfam" id="TIGR00152">
    <property type="entry name" value="dephospho-CoA kinase"/>
    <property type="match status" value="1"/>
</dbReference>
<keyword evidence="3 8" id="KW-0808">Transferase</keyword>
<comment type="pathway">
    <text evidence="8">Cofactor biosynthesis; coenzyme A biosynthesis; CoA from (R)-pantothenate: step 5/5.</text>
</comment>
<dbReference type="PROSITE" id="PS51219">
    <property type="entry name" value="DPCK"/>
    <property type="match status" value="1"/>
</dbReference>
<dbReference type="EMBL" id="JAUSUV010000003">
    <property type="protein sequence ID" value="MDQ0416766.1"/>
    <property type="molecule type" value="Genomic_DNA"/>
</dbReference>
<dbReference type="Proteomes" id="UP001238450">
    <property type="component" value="Unassembled WGS sequence"/>
</dbReference>
<dbReference type="CDD" id="cd02022">
    <property type="entry name" value="DPCK"/>
    <property type="match status" value="1"/>
</dbReference>
<name>A0AAJ1TIJ0_9BACL</name>
<evidence type="ECO:0000313" key="10">
    <source>
        <dbReference type="EMBL" id="MDQ0416766.1"/>
    </source>
</evidence>
<dbReference type="GO" id="GO:0004140">
    <property type="term" value="F:dephospho-CoA kinase activity"/>
    <property type="evidence" value="ECO:0007669"/>
    <property type="project" value="UniProtKB-UniRule"/>
</dbReference>
<evidence type="ECO:0000256" key="7">
    <source>
        <dbReference type="ARBA" id="ARBA00022993"/>
    </source>
</evidence>
<reference evidence="10 11" key="1">
    <citation type="submission" date="2023-07" db="EMBL/GenBank/DDBJ databases">
        <title>Genomic Encyclopedia of Type Strains, Phase IV (KMG-IV): sequencing the most valuable type-strain genomes for metagenomic binning, comparative biology and taxonomic classification.</title>
        <authorList>
            <person name="Goeker M."/>
        </authorList>
    </citation>
    <scope>NUCLEOTIDE SEQUENCE [LARGE SCALE GENOMIC DNA]</scope>
    <source>
        <strain evidence="10 11">DSM 46876</strain>
    </source>
</reference>
<feature type="binding site" evidence="8">
    <location>
        <begin position="10"/>
        <end position="15"/>
    </location>
    <ligand>
        <name>ATP</name>
        <dbReference type="ChEBI" id="CHEBI:30616"/>
    </ligand>
</feature>